<gene>
    <name evidence="2" type="ORF">LMTR13_11420</name>
</gene>
<evidence type="ECO:0000313" key="3">
    <source>
        <dbReference type="Proteomes" id="UP000092839"/>
    </source>
</evidence>
<dbReference type="KEGG" id="bic:LMTR13_11420"/>
<dbReference type="RefSeq" id="WP_065727965.1">
    <property type="nucleotide sequence ID" value="NZ_CP016428.1"/>
</dbReference>
<keyword evidence="3" id="KW-1185">Reference proteome</keyword>
<evidence type="ECO:0008006" key="4">
    <source>
        <dbReference type="Google" id="ProtNLM"/>
    </source>
</evidence>
<name>A0A1B1UD43_9BRAD</name>
<sequence>MLKKLLIGLAILAGLAGPVQGAGSISLSLSQQFDSLGNPLNGGLLYTYAAGTTTPQSAYQDSALTIPYPNPITLDSAGRVPQLFFADGSIKVRLTNSAGVVQLAADGILVIGASSGGGGGSPVDATTILATGDLKVRYGTGALTGFVRANGRTIGSATSGATERANADTQSLFEYLWGEDSNLTVSGGRGASANADWVANKTIALPDWRGRTIAGLDDMGNTAAGVLTSSGAGFGAQGGTPTILGQAGGSQSHSLTTVHLPPYTPSGSIANGAISISGGFGVLSNGNVPGGGGSAGTVANLTASQAASTFTGTAQGGTSAPYPIVSPTRVATIYIKL</sequence>
<keyword evidence="1" id="KW-0732">Signal</keyword>
<accession>A0A1B1UD43</accession>
<dbReference type="OrthoDB" id="8266301at2"/>
<dbReference type="EMBL" id="CP016428">
    <property type="protein sequence ID" value="ANW00689.1"/>
    <property type="molecule type" value="Genomic_DNA"/>
</dbReference>
<protein>
    <recommendedName>
        <fullName evidence="4">Microcystin-dependent protein</fullName>
    </recommendedName>
</protein>
<dbReference type="AlphaFoldDB" id="A0A1B1UD43"/>
<feature type="chain" id="PRO_5008530435" description="Microcystin-dependent protein" evidence="1">
    <location>
        <begin position="22"/>
        <end position="337"/>
    </location>
</feature>
<organism evidence="2 3">
    <name type="scientific">Bradyrhizobium icense</name>
    <dbReference type="NCBI Taxonomy" id="1274631"/>
    <lineage>
        <taxon>Bacteria</taxon>
        <taxon>Pseudomonadati</taxon>
        <taxon>Pseudomonadota</taxon>
        <taxon>Alphaproteobacteria</taxon>
        <taxon>Hyphomicrobiales</taxon>
        <taxon>Nitrobacteraceae</taxon>
        <taxon>Bradyrhizobium</taxon>
    </lineage>
</organism>
<dbReference type="STRING" id="1274631.LMTR13_11420"/>
<dbReference type="Proteomes" id="UP000092839">
    <property type="component" value="Chromosome"/>
</dbReference>
<evidence type="ECO:0000256" key="1">
    <source>
        <dbReference type="SAM" id="SignalP"/>
    </source>
</evidence>
<evidence type="ECO:0000313" key="2">
    <source>
        <dbReference type="EMBL" id="ANW00689.1"/>
    </source>
</evidence>
<proteinExistence type="predicted"/>
<feature type="signal peptide" evidence="1">
    <location>
        <begin position="1"/>
        <end position="21"/>
    </location>
</feature>
<reference evidence="2 3" key="1">
    <citation type="submission" date="2016-07" db="EMBL/GenBank/DDBJ databases">
        <title>Complete genome sequence of Bradyrhizobium icense LMTR 13T, a potential inoculant strain isolated from lima bean (Phaseolus lunatus) in Peru.</title>
        <authorList>
            <person name="Ormeno-Orrillo E."/>
            <person name="Duran D."/>
            <person name="Rogel M.A."/>
            <person name="Rey L."/>
            <person name="Imperial J."/>
            <person name="Ruiz-Argueso T."/>
            <person name="Martinez-Romero E."/>
        </authorList>
    </citation>
    <scope>NUCLEOTIDE SEQUENCE [LARGE SCALE GENOMIC DNA]</scope>
    <source>
        <strain evidence="2 3">LMTR 13</strain>
    </source>
</reference>